<gene>
    <name evidence="3" type="ORF">J5N97_020307</name>
</gene>
<feature type="transmembrane region" description="Helical" evidence="2">
    <location>
        <begin position="143"/>
        <end position="161"/>
    </location>
</feature>
<keyword evidence="4" id="KW-1185">Reference proteome</keyword>
<dbReference type="PANTHER" id="PTHR35483:SF1">
    <property type="entry name" value="GLYCINE-RICH PROTEIN-RELATED"/>
    <property type="match status" value="1"/>
</dbReference>
<reference evidence="3" key="2">
    <citation type="journal article" date="2022" name="Hortic Res">
        <title>The genome of Dioscorea zingiberensis sheds light on the biosynthesis, origin and evolution of the medicinally important diosgenin saponins.</title>
        <authorList>
            <person name="Li Y."/>
            <person name="Tan C."/>
            <person name="Li Z."/>
            <person name="Guo J."/>
            <person name="Li S."/>
            <person name="Chen X."/>
            <person name="Wang C."/>
            <person name="Dai X."/>
            <person name="Yang H."/>
            <person name="Song W."/>
            <person name="Hou L."/>
            <person name="Xu J."/>
            <person name="Tong Z."/>
            <person name="Xu A."/>
            <person name="Yuan X."/>
            <person name="Wang W."/>
            <person name="Yang Q."/>
            <person name="Chen L."/>
            <person name="Sun Z."/>
            <person name="Wang K."/>
            <person name="Pan B."/>
            <person name="Chen J."/>
            <person name="Bao Y."/>
            <person name="Liu F."/>
            <person name="Qi X."/>
            <person name="Gang D.R."/>
            <person name="Wen J."/>
            <person name="Li J."/>
        </authorList>
    </citation>
    <scope>NUCLEOTIDE SEQUENCE</scope>
    <source>
        <strain evidence="3">Dzin_1.0</strain>
    </source>
</reference>
<dbReference type="OrthoDB" id="1680511at2759"/>
<evidence type="ECO:0000256" key="1">
    <source>
        <dbReference type="SAM" id="MobiDB-lite"/>
    </source>
</evidence>
<comment type="caution">
    <text evidence="3">The sequence shown here is derived from an EMBL/GenBank/DDBJ whole genome shotgun (WGS) entry which is preliminary data.</text>
</comment>
<dbReference type="Proteomes" id="UP001085076">
    <property type="component" value="Miscellaneous, Linkage group lg05"/>
</dbReference>
<dbReference type="PANTHER" id="PTHR35483">
    <property type="entry name" value="NUCLEUSENVELOPE PROTEIN"/>
    <property type="match status" value="1"/>
</dbReference>
<dbReference type="GO" id="GO:0009507">
    <property type="term" value="C:chloroplast"/>
    <property type="evidence" value="ECO:0007669"/>
    <property type="project" value="TreeGrafter"/>
</dbReference>
<feature type="compositionally biased region" description="Basic and acidic residues" evidence="1">
    <location>
        <begin position="115"/>
        <end position="125"/>
    </location>
</feature>
<dbReference type="PROSITE" id="PS51257">
    <property type="entry name" value="PROKAR_LIPOPROTEIN"/>
    <property type="match status" value="1"/>
</dbReference>
<accession>A0A9D5HDP3</accession>
<evidence type="ECO:0000256" key="2">
    <source>
        <dbReference type="SAM" id="Phobius"/>
    </source>
</evidence>
<keyword evidence="2" id="KW-0812">Transmembrane</keyword>
<evidence type="ECO:0000313" key="3">
    <source>
        <dbReference type="EMBL" id="KAJ0972348.1"/>
    </source>
</evidence>
<evidence type="ECO:0000313" key="4">
    <source>
        <dbReference type="Proteomes" id="UP001085076"/>
    </source>
</evidence>
<protein>
    <submittedName>
        <fullName evidence="3">Uncharacterized protein</fullName>
    </submittedName>
</protein>
<sequence length="236" mass="27009">MSCIQTRLGWSNVRVERKIPPPSNCTSLHAALSCGSSTPKFQHHKPLRVGAPVCVPLYSRGAPVCVFGGKGNTEGDKEAFSWDSLKKAMEGFRKEPSMQDLLRQKMQEQEYGGDGGDRNIPRDDGDGSGGSEDEGFTGIWDELVQVILATVAFIFVYIYMIRGAELMRLMRDYIKYLLGGRASYRLERTMREWHKFYKSMVRTEVVREDWLEHAIVTTPTWWYRPQELARRMSSED</sequence>
<feature type="region of interest" description="Disordered" evidence="1">
    <location>
        <begin position="109"/>
        <end position="132"/>
    </location>
</feature>
<keyword evidence="2" id="KW-0472">Membrane</keyword>
<reference evidence="3" key="1">
    <citation type="submission" date="2021-03" db="EMBL/GenBank/DDBJ databases">
        <authorList>
            <person name="Li Z."/>
            <person name="Yang C."/>
        </authorList>
    </citation>
    <scope>NUCLEOTIDE SEQUENCE</scope>
    <source>
        <strain evidence="3">Dzin_1.0</strain>
        <tissue evidence="3">Leaf</tissue>
    </source>
</reference>
<name>A0A9D5HDP3_9LILI</name>
<organism evidence="3 4">
    <name type="scientific">Dioscorea zingiberensis</name>
    <dbReference type="NCBI Taxonomy" id="325984"/>
    <lineage>
        <taxon>Eukaryota</taxon>
        <taxon>Viridiplantae</taxon>
        <taxon>Streptophyta</taxon>
        <taxon>Embryophyta</taxon>
        <taxon>Tracheophyta</taxon>
        <taxon>Spermatophyta</taxon>
        <taxon>Magnoliopsida</taxon>
        <taxon>Liliopsida</taxon>
        <taxon>Dioscoreales</taxon>
        <taxon>Dioscoreaceae</taxon>
        <taxon>Dioscorea</taxon>
    </lineage>
</organism>
<keyword evidence="2" id="KW-1133">Transmembrane helix</keyword>
<dbReference type="EMBL" id="JAGGNH010000005">
    <property type="protein sequence ID" value="KAJ0972348.1"/>
    <property type="molecule type" value="Genomic_DNA"/>
</dbReference>
<dbReference type="AlphaFoldDB" id="A0A9D5HDP3"/>
<proteinExistence type="predicted"/>